<name>A0A1I6SWJ3_9CAUL</name>
<evidence type="ECO:0000256" key="1">
    <source>
        <dbReference type="SAM" id="SignalP"/>
    </source>
</evidence>
<keyword evidence="1" id="KW-0732">Signal</keyword>
<reference evidence="3" key="1">
    <citation type="submission" date="2016-10" db="EMBL/GenBank/DDBJ databases">
        <authorList>
            <person name="Varghese N."/>
            <person name="Submissions S."/>
        </authorList>
    </citation>
    <scope>NUCLEOTIDE SEQUENCE [LARGE SCALE GENOMIC DNA]</scope>
    <source>
        <strain evidence="3">CGMCC 1.10683</strain>
    </source>
</reference>
<keyword evidence="3" id="KW-1185">Reference proteome</keyword>
<evidence type="ECO:0000313" key="2">
    <source>
        <dbReference type="EMBL" id="SFS81168.1"/>
    </source>
</evidence>
<dbReference type="OrthoDB" id="7595139at2"/>
<organism evidence="2 3">
    <name type="scientific">Brevundimonas viscosa</name>
    <dbReference type="NCBI Taxonomy" id="871741"/>
    <lineage>
        <taxon>Bacteria</taxon>
        <taxon>Pseudomonadati</taxon>
        <taxon>Pseudomonadota</taxon>
        <taxon>Alphaproteobacteria</taxon>
        <taxon>Caulobacterales</taxon>
        <taxon>Caulobacteraceae</taxon>
        <taxon>Brevundimonas</taxon>
    </lineage>
</organism>
<evidence type="ECO:0000313" key="3">
    <source>
        <dbReference type="Proteomes" id="UP000198788"/>
    </source>
</evidence>
<dbReference type="EMBL" id="FOZV01000006">
    <property type="protein sequence ID" value="SFS81168.1"/>
    <property type="molecule type" value="Genomic_DNA"/>
</dbReference>
<dbReference type="STRING" id="871741.SAMN05192570_2733"/>
<dbReference type="NCBIfam" id="TIGR02001">
    <property type="entry name" value="gcw_chp"/>
    <property type="match status" value="1"/>
</dbReference>
<dbReference type="AlphaFoldDB" id="A0A1I6SWJ3"/>
<dbReference type="SUPFAM" id="SSF56935">
    <property type="entry name" value="Porins"/>
    <property type="match status" value="1"/>
</dbReference>
<dbReference type="RefSeq" id="WP_092311864.1">
    <property type="nucleotide sequence ID" value="NZ_FOZV01000006.1"/>
</dbReference>
<accession>A0A1I6SWJ3</accession>
<protein>
    <recommendedName>
        <fullName evidence="4">Porin</fullName>
    </recommendedName>
</protein>
<feature type="signal peptide" evidence="1">
    <location>
        <begin position="1"/>
        <end position="24"/>
    </location>
</feature>
<feature type="chain" id="PRO_5011453945" description="Porin" evidence="1">
    <location>
        <begin position="25"/>
        <end position="230"/>
    </location>
</feature>
<gene>
    <name evidence="2" type="ORF">SAMN05192570_2733</name>
</gene>
<proteinExistence type="predicted"/>
<dbReference type="InterPro" id="IPR010239">
    <property type="entry name" value="CHP02001"/>
</dbReference>
<dbReference type="Pfam" id="PF09694">
    <property type="entry name" value="Gcw_chp"/>
    <property type="match status" value="1"/>
</dbReference>
<sequence>MLRTLTTVAAAATALLAFAPGAAAQDADNWSFAFGAATDNRSKDTSKTNGDPVVWAEAEWESDSGLFYAGPSIETVDSSGSNAEAGLVGGVRPQFAGFDFDFSAKHKWLIDANPGTDDDAWEFTADMKRSIGPASARLRVQHSPDNLGSSEGWMWYEAQVGWDFTNKLSGSAAIGRREQETSVDYTGYNVGVAYALTRDIELDLRWYGTDAEVPGETYADALVAGISFAF</sequence>
<dbReference type="Proteomes" id="UP000198788">
    <property type="component" value="Unassembled WGS sequence"/>
</dbReference>
<evidence type="ECO:0008006" key="4">
    <source>
        <dbReference type="Google" id="ProtNLM"/>
    </source>
</evidence>